<keyword evidence="4" id="KW-0479">Metal-binding</keyword>
<evidence type="ECO:0000256" key="6">
    <source>
        <dbReference type="ARBA" id="ARBA00022801"/>
    </source>
</evidence>
<dbReference type="InterPro" id="IPR001650">
    <property type="entry name" value="Helicase_C-like"/>
</dbReference>
<dbReference type="PROSITE" id="PS51643">
    <property type="entry name" value="HD_CAS3"/>
    <property type="match status" value="1"/>
</dbReference>
<dbReference type="EC" id="3.6.4.-" evidence="13"/>
<evidence type="ECO:0000256" key="8">
    <source>
        <dbReference type="ARBA" id="ARBA00022840"/>
    </source>
</evidence>
<dbReference type="Pfam" id="PF01966">
    <property type="entry name" value="HD"/>
    <property type="match status" value="1"/>
</dbReference>
<dbReference type="InterPro" id="IPR054712">
    <property type="entry name" value="Cas3-like_dom"/>
</dbReference>
<dbReference type="NCBIfam" id="TIGR01596">
    <property type="entry name" value="cas3_HD"/>
    <property type="match status" value="1"/>
</dbReference>
<dbReference type="Gene3D" id="3.40.50.300">
    <property type="entry name" value="P-loop containing nucleotide triphosphate hydrolases"/>
    <property type="match status" value="2"/>
</dbReference>
<dbReference type="GO" id="GO:0004519">
    <property type="term" value="F:endonuclease activity"/>
    <property type="evidence" value="ECO:0007669"/>
    <property type="project" value="UniProtKB-KW"/>
</dbReference>
<evidence type="ECO:0000256" key="2">
    <source>
        <dbReference type="ARBA" id="ARBA00009046"/>
    </source>
</evidence>
<evidence type="ECO:0000256" key="7">
    <source>
        <dbReference type="ARBA" id="ARBA00022806"/>
    </source>
</evidence>
<dbReference type="CDD" id="cd09641">
    <property type="entry name" value="Cas3''_I"/>
    <property type="match status" value="1"/>
</dbReference>
<evidence type="ECO:0000256" key="3">
    <source>
        <dbReference type="ARBA" id="ARBA00022722"/>
    </source>
</evidence>
<dbReference type="Pfam" id="PF22590">
    <property type="entry name" value="Cas3-like_C_2"/>
    <property type="match status" value="1"/>
</dbReference>
<keyword evidence="14" id="KW-1185">Reference proteome</keyword>
<evidence type="ECO:0000256" key="1">
    <source>
        <dbReference type="ARBA" id="ARBA00006847"/>
    </source>
</evidence>
<comment type="similarity">
    <text evidence="1">In the N-terminal section; belongs to the CRISPR-associated nuclease Cas3-HD family.</text>
</comment>
<keyword evidence="7" id="KW-0347">Helicase</keyword>
<feature type="domain" description="HD Cas3-type" evidence="12">
    <location>
        <begin position="8"/>
        <end position="170"/>
    </location>
</feature>
<dbReference type="EC" id="3.1.-.-" evidence="13"/>
<dbReference type="InterPro" id="IPR006674">
    <property type="entry name" value="HD_domain"/>
</dbReference>
<dbReference type="PROSITE" id="PS51192">
    <property type="entry name" value="HELICASE_ATP_BIND_1"/>
    <property type="match status" value="1"/>
</dbReference>
<evidence type="ECO:0000259" key="10">
    <source>
        <dbReference type="PROSITE" id="PS51192"/>
    </source>
</evidence>
<keyword evidence="8" id="KW-0067">ATP-binding</keyword>
<dbReference type="EMBL" id="JBEPMJ010000065">
    <property type="protein sequence ID" value="MET3752570.1"/>
    <property type="molecule type" value="Genomic_DNA"/>
</dbReference>
<reference evidence="13 14" key="1">
    <citation type="submission" date="2024-06" db="EMBL/GenBank/DDBJ databases">
        <title>Genomic Encyclopedia of Type Strains, Phase IV (KMG-IV): sequencing the most valuable type-strain genomes for metagenomic binning, comparative biology and taxonomic classification.</title>
        <authorList>
            <person name="Goeker M."/>
        </authorList>
    </citation>
    <scope>NUCLEOTIDE SEQUENCE [LARGE SCALE GENOMIC DNA]</scope>
    <source>
        <strain evidence="13 14">DSM 29492</strain>
    </source>
</reference>
<evidence type="ECO:0000256" key="5">
    <source>
        <dbReference type="ARBA" id="ARBA00022741"/>
    </source>
</evidence>
<gene>
    <name evidence="13" type="ORF">ABID24_003844</name>
</gene>
<keyword evidence="13" id="KW-0255">Endonuclease</keyword>
<dbReference type="NCBIfam" id="TIGR01587">
    <property type="entry name" value="cas3_core"/>
    <property type="match status" value="1"/>
</dbReference>
<dbReference type="InterPro" id="IPR014001">
    <property type="entry name" value="Helicase_ATP-bd"/>
</dbReference>
<name>A0ABV2M7W4_9FIRM</name>
<dbReference type="Gene3D" id="1.10.3210.30">
    <property type="match status" value="1"/>
</dbReference>
<dbReference type="InterPro" id="IPR038257">
    <property type="entry name" value="CRISPR-assoc_Cas3_HD_sf"/>
</dbReference>
<dbReference type="CDD" id="cd17930">
    <property type="entry name" value="DEXHc_cas3"/>
    <property type="match status" value="1"/>
</dbReference>
<dbReference type="SUPFAM" id="SSF52540">
    <property type="entry name" value="P-loop containing nucleoside triphosphate hydrolases"/>
    <property type="match status" value="1"/>
</dbReference>
<keyword evidence="9" id="KW-0051">Antiviral defense</keyword>
<keyword evidence="5" id="KW-0547">Nucleotide-binding</keyword>
<evidence type="ECO:0000313" key="14">
    <source>
        <dbReference type="Proteomes" id="UP001549106"/>
    </source>
</evidence>
<evidence type="ECO:0000313" key="13">
    <source>
        <dbReference type="EMBL" id="MET3752570.1"/>
    </source>
</evidence>
<comment type="caution">
    <text evidence="13">The sequence shown here is derived from an EMBL/GenBank/DDBJ whole genome shotgun (WGS) entry which is preliminary data.</text>
</comment>
<accession>A0ABV2M7W4</accession>
<comment type="similarity">
    <text evidence="2">In the central section; belongs to the CRISPR-associated helicase Cas3 family.</text>
</comment>
<keyword evidence="3" id="KW-0540">Nuclease</keyword>
<dbReference type="SUPFAM" id="SSF109604">
    <property type="entry name" value="HD-domain/PDEase-like"/>
    <property type="match status" value="1"/>
</dbReference>
<dbReference type="SMART" id="SM00487">
    <property type="entry name" value="DEXDc"/>
    <property type="match status" value="1"/>
</dbReference>
<evidence type="ECO:0000256" key="9">
    <source>
        <dbReference type="ARBA" id="ARBA00023118"/>
    </source>
</evidence>
<evidence type="ECO:0000256" key="4">
    <source>
        <dbReference type="ARBA" id="ARBA00022723"/>
    </source>
</evidence>
<dbReference type="InterPro" id="IPR027417">
    <property type="entry name" value="P-loop_NTPase"/>
</dbReference>
<feature type="domain" description="Helicase ATP-binding" evidence="10">
    <location>
        <begin position="225"/>
        <end position="389"/>
    </location>
</feature>
<dbReference type="RefSeq" id="WP_257465803.1">
    <property type="nucleotide sequence ID" value="NZ_JANJZT010000065.1"/>
</dbReference>
<proteinExistence type="inferred from homology"/>
<feature type="domain" description="Helicase C-terminal" evidence="11">
    <location>
        <begin position="427"/>
        <end position="586"/>
    </location>
</feature>
<dbReference type="GO" id="GO:0016787">
    <property type="term" value="F:hydrolase activity"/>
    <property type="evidence" value="ECO:0007669"/>
    <property type="project" value="UniProtKB-KW"/>
</dbReference>
<dbReference type="InterPro" id="IPR011545">
    <property type="entry name" value="DEAD/DEAH_box_helicase_dom"/>
</dbReference>
<dbReference type="InterPro" id="IPR006483">
    <property type="entry name" value="CRISPR-assoc_Cas3_HD"/>
</dbReference>
<dbReference type="PROSITE" id="PS51194">
    <property type="entry name" value="HELICASE_CTER"/>
    <property type="match status" value="1"/>
</dbReference>
<evidence type="ECO:0000259" key="12">
    <source>
        <dbReference type="PROSITE" id="PS51643"/>
    </source>
</evidence>
<protein>
    <submittedName>
        <fullName evidence="13">CRISPR-associated endonuclease/helicase Cas3</fullName>
        <ecNumber evidence="13">3.1.-.-</ecNumber>
        <ecNumber evidence="13">3.6.4.-</ecNumber>
    </submittedName>
</protein>
<evidence type="ECO:0000259" key="11">
    <source>
        <dbReference type="PROSITE" id="PS51194"/>
    </source>
</evidence>
<keyword evidence="6 13" id="KW-0378">Hydrolase</keyword>
<dbReference type="InterPro" id="IPR006474">
    <property type="entry name" value="Helicase_Cas3_CRISPR-ass_core"/>
</dbReference>
<dbReference type="Pfam" id="PF00270">
    <property type="entry name" value="DEAD"/>
    <property type="match status" value="1"/>
</dbReference>
<organism evidence="13 14">
    <name type="scientific">Blautia caecimuris</name>
    <dbReference type="NCBI Taxonomy" id="1796615"/>
    <lineage>
        <taxon>Bacteria</taxon>
        <taxon>Bacillati</taxon>
        <taxon>Bacillota</taxon>
        <taxon>Clostridia</taxon>
        <taxon>Lachnospirales</taxon>
        <taxon>Lachnospiraceae</taxon>
        <taxon>Blautia</taxon>
    </lineage>
</organism>
<dbReference type="Proteomes" id="UP001549106">
    <property type="component" value="Unassembled WGS sequence"/>
</dbReference>
<sequence length="712" mass="81196">MEYIGHLEGERTQLLIEHLKGTAELCESFAAKFGKEQWGYCCGLLHDIGKYSSEFQKRIRGESNAEVDHSTAGAQICMKRDGLYSFISYCIAGHHSGIPDYGNYRDTGSVSSLAGRMKKKICDYSAYKKEVRIPNLDTMPVGADENGCNDFALSTFIRMLYSCLVDADFLDTEAFMKNGETGRDSGESIEILLDKLKKYTEKWLHNTDINTVNGRRTEILKNCYEMGKREKGLFRLTVPTGGGKTIASLAFALQHAMKHHMDRVIYVIPYTSIIEQNAKIFRTILGTENVLENHCNVDYEALEELKPMQLAAENWDKPVIVTTNVQFFESLFANKSSKCRKIHNIANSVIIFDEAQMLPTNYLKPCVAMIEELVRHYGVSAVLCTATQPALQSFFGQGVKAEELCPRMEEQFKFFKRTTLKNIGKIEEDELVEKLSGEHLALCIVNTRKRAQILYSRLQGEGVYHLSTCMYPIHRKRMLDEVRERLENNKRCILISTSLVEAGVDLDFRSVYRQLTGVDSIVQAAGRCNREGKNAAEESFVSIFQFEERDYVPGQQNQLDAAEELIKKDADFFALESINEYFQNLYYLKGNSLDEKKILEQFENRNYNFAKVGKEFQLIENNTMTVFVHGDSDADKIMQQIKERGFTKAGMRKAGQYCVNVYEEQLKSLYDAGKARLVSEDMPDFYELTDQEQYNEEFGLSLEVEKGAACFI</sequence>